<dbReference type="Gene3D" id="3.30.565.60">
    <property type="match status" value="1"/>
</dbReference>
<proteinExistence type="predicted"/>
<protein>
    <submittedName>
        <fullName evidence="2">Uncharacterized protein</fullName>
    </submittedName>
</protein>
<organism evidence="2">
    <name type="scientific">Candidatus Kentrum sp. LFY</name>
    <dbReference type="NCBI Taxonomy" id="2126342"/>
    <lineage>
        <taxon>Bacteria</taxon>
        <taxon>Pseudomonadati</taxon>
        <taxon>Pseudomonadota</taxon>
        <taxon>Gammaproteobacteria</taxon>
        <taxon>Candidatus Kentrum</taxon>
    </lineage>
</organism>
<keyword evidence="1" id="KW-0472">Membrane</keyword>
<keyword evidence="1" id="KW-1133">Transmembrane helix</keyword>
<dbReference type="InterPro" id="IPR038475">
    <property type="entry name" value="RecG_C_sf"/>
</dbReference>
<sequence length="70" mass="7818">MGLVEISNYRESLKLAAVAHRDYAIHGSKIRLHLFSDRLEVFSLGALAMSTIFAAAPGHPIRLFPAHFRE</sequence>
<name>A0A450UHT0_9GAMM</name>
<accession>A0A450UHT0</accession>
<reference evidence="2" key="1">
    <citation type="submission" date="2019-02" db="EMBL/GenBank/DDBJ databases">
        <authorList>
            <person name="Gruber-Vodicka R. H."/>
            <person name="Seah K. B. B."/>
        </authorList>
    </citation>
    <scope>NUCLEOTIDE SEQUENCE</scope>
    <source>
        <strain evidence="2">BECK_M7</strain>
    </source>
</reference>
<feature type="transmembrane region" description="Helical" evidence="1">
    <location>
        <begin position="39"/>
        <end position="56"/>
    </location>
</feature>
<keyword evidence="1" id="KW-0812">Transmembrane</keyword>
<gene>
    <name evidence="2" type="ORF">BECKLFY1418B_GA0070995_10317</name>
</gene>
<dbReference type="EMBL" id="CAADFF010000031">
    <property type="protein sequence ID" value="VFJ92068.1"/>
    <property type="molecule type" value="Genomic_DNA"/>
</dbReference>
<evidence type="ECO:0000256" key="1">
    <source>
        <dbReference type="SAM" id="Phobius"/>
    </source>
</evidence>
<dbReference type="AlphaFoldDB" id="A0A450UHT0"/>
<evidence type="ECO:0000313" key="2">
    <source>
        <dbReference type="EMBL" id="VFJ92068.1"/>
    </source>
</evidence>